<dbReference type="HOGENOM" id="CLU_1004457_0_0_9"/>
<gene>
    <name evidence="2" type="ordered locus">Sulac_1513</name>
</gene>
<organism evidence="2 3">
    <name type="scientific">Sulfobacillus acidophilus (strain ATCC 700253 / DSM 10332 / NAL)</name>
    <dbReference type="NCBI Taxonomy" id="679936"/>
    <lineage>
        <taxon>Bacteria</taxon>
        <taxon>Bacillati</taxon>
        <taxon>Bacillota</taxon>
        <taxon>Clostridia</taxon>
        <taxon>Eubacteriales</taxon>
        <taxon>Clostridiales Family XVII. Incertae Sedis</taxon>
        <taxon>Sulfobacillus</taxon>
    </lineage>
</organism>
<dbReference type="AlphaFoldDB" id="G8TXQ4"/>
<reference evidence="2 3" key="2">
    <citation type="journal article" date="2012" name="Stand. Genomic Sci.">
        <title>Complete genome sequence of the moderately thermophilic mineral-sulfide-oxidizing firmicute Sulfobacillus acidophilus type strain (NAL(T)).</title>
        <authorList>
            <person name="Anderson I."/>
            <person name="Chertkov O."/>
            <person name="Chen A."/>
            <person name="Saunders E."/>
            <person name="Lapidus A."/>
            <person name="Nolan M."/>
            <person name="Lucas S."/>
            <person name="Hammon N."/>
            <person name="Deshpande S."/>
            <person name="Cheng J.F."/>
            <person name="Han C."/>
            <person name="Tapia R."/>
            <person name="Goodwin L.A."/>
            <person name="Pitluck S."/>
            <person name="Liolios K."/>
            <person name="Pagani I."/>
            <person name="Ivanova N."/>
            <person name="Mikhailova N."/>
            <person name="Pati A."/>
            <person name="Palaniappan K."/>
            <person name="Land M."/>
            <person name="Pan C."/>
            <person name="Rohde M."/>
            <person name="Pukall R."/>
            <person name="Goker M."/>
            <person name="Detter J.C."/>
            <person name="Woyke T."/>
            <person name="Bristow J."/>
            <person name="Eisen J.A."/>
            <person name="Markowitz V."/>
            <person name="Hugenholtz P."/>
            <person name="Kyrpides N.C."/>
            <person name="Klenk H.P."/>
            <person name="Mavromatis K."/>
        </authorList>
    </citation>
    <scope>NUCLEOTIDE SEQUENCE [LARGE SCALE GENOMIC DNA]</scope>
    <source>
        <strain evidence="3">ATCC 700253 / DSM 10332 / NAL</strain>
    </source>
</reference>
<proteinExistence type="predicted"/>
<evidence type="ECO:0000256" key="1">
    <source>
        <dbReference type="SAM" id="Phobius"/>
    </source>
</evidence>
<keyword evidence="1" id="KW-0472">Membrane</keyword>
<keyword evidence="1" id="KW-0812">Transmembrane</keyword>
<accession>G8TXQ4</accession>
<dbReference type="STRING" id="679936.Sulac_1513"/>
<name>G8TXQ4_SULAD</name>
<feature type="transmembrane region" description="Helical" evidence="1">
    <location>
        <begin position="197"/>
        <end position="219"/>
    </location>
</feature>
<keyword evidence="3" id="KW-1185">Reference proteome</keyword>
<evidence type="ECO:0000313" key="3">
    <source>
        <dbReference type="Proteomes" id="UP000005439"/>
    </source>
</evidence>
<evidence type="ECO:0008006" key="4">
    <source>
        <dbReference type="Google" id="ProtNLM"/>
    </source>
</evidence>
<protein>
    <recommendedName>
        <fullName evidence="4">SHOCT domain-containing protein</fullName>
    </recommendedName>
</protein>
<dbReference type="EMBL" id="CP003179">
    <property type="protein sequence ID" value="AEW05010.1"/>
    <property type="molecule type" value="Genomic_DNA"/>
</dbReference>
<dbReference type="Proteomes" id="UP000005439">
    <property type="component" value="Chromosome"/>
</dbReference>
<keyword evidence="1" id="KW-1133">Transmembrane helix</keyword>
<dbReference type="KEGG" id="sap:Sulac_1513"/>
<evidence type="ECO:0000313" key="2">
    <source>
        <dbReference type="EMBL" id="AEW05010.1"/>
    </source>
</evidence>
<dbReference type="PATRIC" id="fig|679936.5.peg.1579"/>
<sequence length="277" mass="29290">MMRRMGLWALLLAVLVWGPPVKAASLPIGGKAEMEMVVVMPEPHYLAVYQQWVMNMAQPVTVGILTGARSLSGYGGRIAATGNGYAVVQPNGTKFAVRYEVAWNGQSASLAIPAYETTNALVILTPTSLTVPSVLNPSLAPAGKGRIPGIPHSPVFYEYATTNVAQGQTVPLVIERAGSALAANPGLYQGTGNHPGWGTGFLLAIGLVALGGVALALNWKPVTGYHRRRYVREQLVSELAILEASYRRGEIAEDAYRAERQTLLSALAAIGDGQAVG</sequence>
<reference evidence="3" key="1">
    <citation type="submission" date="2011-12" db="EMBL/GenBank/DDBJ databases">
        <title>The complete genome of chromosome of Sulfobacillus acidophilus DSM 10332.</title>
        <authorList>
            <person name="Lucas S."/>
            <person name="Han J."/>
            <person name="Lapidus A."/>
            <person name="Bruce D."/>
            <person name="Goodwin L."/>
            <person name="Pitluck S."/>
            <person name="Peters L."/>
            <person name="Kyrpides N."/>
            <person name="Mavromatis K."/>
            <person name="Ivanova N."/>
            <person name="Mikhailova N."/>
            <person name="Chertkov O."/>
            <person name="Saunders E."/>
            <person name="Detter J.C."/>
            <person name="Tapia R."/>
            <person name="Han C."/>
            <person name="Land M."/>
            <person name="Hauser L."/>
            <person name="Markowitz V."/>
            <person name="Cheng J.-F."/>
            <person name="Hugenholtz P."/>
            <person name="Woyke T."/>
            <person name="Wu D."/>
            <person name="Pukall R."/>
            <person name="Gehrich-Schroeter G."/>
            <person name="Schneider S."/>
            <person name="Klenk H.-P."/>
            <person name="Eisen J.A."/>
        </authorList>
    </citation>
    <scope>NUCLEOTIDE SEQUENCE [LARGE SCALE GENOMIC DNA]</scope>
    <source>
        <strain evidence="3">ATCC 700253 / DSM 10332 / NAL</strain>
    </source>
</reference>